<evidence type="ECO:0000256" key="5">
    <source>
        <dbReference type="SAM" id="SignalP"/>
    </source>
</evidence>
<dbReference type="OrthoDB" id="9785015at2"/>
<evidence type="ECO:0000256" key="1">
    <source>
        <dbReference type="ARBA" id="ARBA00009175"/>
    </source>
</evidence>
<evidence type="ECO:0000256" key="2">
    <source>
        <dbReference type="ARBA" id="ARBA00022723"/>
    </source>
</evidence>
<dbReference type="AlphaFoldDB" id="A0A345Y675"/>
<keyword evidence="2 4" id="KW-0479">Metal-binding</keyword>
<reference evidence="6 7" key="1">
    <citation type="submission" date="2018-07" db="EMBL/GenBank/DDBJ databases">
        <title>Crenobacter cavernae sp. nov., isolated from a karst cave.</title>
        <authorList>
            <person name="Zhu H."/>
        </authorList>
    </citation>
    <scope>NUCLEOTIDE SEQUENCE [LARGE SCALE GENOMIC DNA]</scope>
    <source>
        <strain evidence="6 7">K1W11S-77</strain>
    </source>
</reference>
<dbReference type="InterPro" id="IPR050682">
    <property type="entry name" value="ModA/WtpA"/>
</dbReference>
<dbReference type="NCBIfam" id="TIGR01256">
    <property type="entry name" value="modA"/>
    <property type="match status" value="1"/>
</dbReference>
<gene>
    <name evidence="6" type="primary">modA</name>
    <name evidence="6" type="ORF">DWG20_08275</name>
</gene>
<dbReference type="Gene3D" id="3.40.190.10">
    <property type="entry name" value="Periplasmic binding protein-like II"/>
    <property type="match status" value="2"/>
</dbReference>
<feature type="signal peptide" evidence="5">
    <location>
        <begin position="1"/>
        <end position="21"/>
    </location>
</feature>
<protein>
    <submittedName>
        <fullName evidence="6">Molybdate ABC transporter substrate-binding protein</fullName>
    </submittedName>
</protein>
<dbReference type="GO" id="GO:0015689">
    <property type="term" value="P:molybdate ion transport"/>
    <property type="evidence" value="ECO:0007669"/>
    <property type="project" value="InterPro"/>
</dbReference>
<keyword evidence="3 5" id="KW-0732">Signal</keyword>
<dbReference type="PANTHER" id="PTHR30632:SF14">
    <property type="entry name" value="TUNGSTATE_MOLYBDATE_CHROMATE-BINDING PROTEIN MODA"/>
    <property type="match status" value="1"/>
</dbReference>
<feature type="chain" id="PRO_5016756653" evidence="5">
    <location>
        <begin position="22"/>
        <end position="251"/>
    </location>
</feature>
<proteinExistence type="inferred from homology"/>
<accession>A0A345Y675</accession>
<dbReference type="InterPro" id="IPR044084">
    <property type="entry name" value="AvModA-like_subst-bd"/>
</dbReference>
<evidence type="ECO:0000313" key="6">
    <source>
        <dbReference type="EMBL" id="AXK39427.1"/>
    </source>
</evidence>
<dbReference type="PIRSF" id="PIRSF004846">
    <property type="entry name" value="ModA"/>
    <property type="match status" value="1"/>
</dbReference>
<dbReference type="EMBL" id="CP031337">
    <property type="protein sequence ID" value="AXK39427.1"/>
    <property type="molecule type" value="Genomic_DNA"/>
</dbReference>
<organism evidence="6 7">
    <name type="scientific">Crenobacter cavernae</name>
    <dbReference type="NCBI Taxonomy" id="2290923"/>
    <lineage>
        <taxon>Bacteria</taxon>
        <taxon>Pseudomonadati</taxon>
        <taxon>Pseudomonadota</taxon>
        <taxon>Betaproteobacteria</taxon>
        <taxon>Neisseriales</taxon>
        <taxon>Neisseriaceae</taxon>
        <taxon>Crenobacter</taxon>
    </lineage>
</organism>
<dbReference type="CDD" id="cd13539">
    <property type="entry name" value="PBP2_AvModA"/>
    <property type="match status" value="1"/>
</dbReference>
<evidence type="ECO:0000256" key="3">
    <source>
        <dbReference type="ARBA" id="ARBA00022729"/>
    </source>
</evidence>
<evidence type="ECO:0000313" key="7">
    <source>
        <dbReference type="Proteomes" id="UP000254537"/>
    </source>
</evidence>
<dbReference type="RefSeq" id="WP_115433360.1">
    <property type="nucleotide sequence ID" value="NZ_CP031337.1"/>
</dbReference>
<feature type="binding site" evidence="4">
    <location>
        <position position="165"/>
    </location>
    <ligand>
        <name>molybdate</name>
        <dbReference type="ChEBI" id="CHEBI:36264"/>
    </ligand>
</feature>
<dbReference type="GO" id="GO:0046872">
    <property type="term" value="F:metal ion binding"/>
    <property type="evidence" value="ECO:0007669"/>
    <property type="project" value="UniProtKB-KW"/>
</dbReference>
<dbReference type="PANTHER" id="PTHR30632">
    <property type="entry name" value="MOLYBDATE-BINDING PERIPLASMIC PROTEIN"/>
    <property type="match status" value="1"/>
</dbReference>
<name>A0A345Y675_9NEIS</name>
<dbReference type="GO" id="GO:0030973">
    <property type="term" value="F:molybdate ion binding"/>
    <property type="evidence" value="ECO:0007669"/>
    <property type="project" value="InterPro"/>
</dbReference>
<keyword evidence="4" id="KW-0500">Molybdenum</keyword>
<evidence type="ECO:0000256" key="4">
    <source>
        <dbReference type="PIRSR" id="PIRSR004846-1"/>
    </source>
</evidence>
<dbReference type="KEGG" id="ccah:DWG20_08275"/>
<feature type="binding site" evidence="4">
    <location>
        <position position="58"/>
    </location>
    <ligand>
        <name>molybdate</name>
        <dbReference type="ChEBI" id="CHEBI:36264"/>
    </ligand>
</feature>
<comment type="similarity">
    <text evidence="1">Belongs to the bacterial solute-binding protein ModA family.</text>
</comment>
<sequence>MRFDRHLIAAALALLPFAAHAATLNVAVAANVQYAFDDLAAEFKKESGTDIKASYGASGKFASQIMNGAPFDLFLSADMDFPNKLADGGFTVGQVKPYAYGTLVLWTMKDLDLKNWANTLTSDKVGKIAVANPKAAPYGREAIKALAHYKIDKAVEPKLVYGENISQANQYISTQAADIGFTAKSVVISPELKGQGKWVEVPKKAYQPIAQGVVVLKQAEQNDPAAAKKFYDFLSSKKARAVFQRFGYQLP</sequence>
<dbReference type="SUPFAM" id="SSF53850">
    <property type="entry name" value="Periplasmic binding protein-like II"/>
    <property type="match status" value="1"/>
</dbReference>
<dbReference type="Proteomes" id="UP000254537">
    <property type="component" value="Chromosome"/>
</dbReference>
<dbReference type="InterPro" id="IPR005950">
    <property type="entry name" value="ModA"/>
</dbReference>
<dbReference type="Pfam" id="PF13531">
    <property type="entry name" value="SBP_bac_11"/>
    <property type="match status" value="1"/>
</dbReference>